<dbReference type="HOGENOM" id="CLU_115353_0_2_5"/>
<evidence type="ECO:0000313" key="2">
    <source>
        <dbReference type="EMBL" id="AEI38245.1"/>
    </source>
</evidence>
<evidence type="ECO:0000256" key="1">
    <source>
        <dbReference type="ARBA" id="ARBA00006738"/>
    </source>
</evidence>
<dbReference type="PANTHER" id="PTHR34039:SF1">
    <property type="entry name" value="UPF0102 PROTEIN YRAN"/>
    <property type="match status" value="1"/>
</dbReference>
<dbReference type="KEGG" id="zmp:Zymop_1355"/>
<protein>
    <submittedName>
        <fullName evidence="2">Uncharacterized protein</fullName>
    </submittedName>
</protein>
<gene>
    <name evidence="2" type="ordered locus">Zymop_1355</name>
</gene>
<dbReference type="InterPro" id="IPR011335">
    <property type="entry name" value="Restrct_endonuc-II-like"/>
</dbReference>
<dbReference type="RefSeq" id="WP_013934634.1">
    <property type="nucleotide sequence ID" value="NC_015709.1"/>
</dbReference>
<dbReference type="AlphaFoldDB" id="F8EV27"/>
<dbReference type="InterPro" id="IPR011856">
    <property type="entry name" value="tRNA_endonuc-like_dom_sf"/>
</dbReference>
<accession>F8EV27</accession>
<comment type="similarity">
    <text evidence="1">Belongs to the UPF0102 family.</text>
</comment>
<name>F8EV27_ZYMMT</name>
<proteinExistence type="inferred from homology"/>
<dbReference type="PATRIC" id="fig|579138.3.peg.1436"/>
<dbReference type="SUPFAM" id="SSF52980">
    <property type="entry name" value="Restriction endonuclease-like"/>
    <property type="match status" value="1"/>
</dbReference>
<reference evidence="2 3" key="1">
    <citation type="journal article" date="2011" name="J. Bacteriol.">
        <title>Genome sequence of the ethanol-producing Zymomonas mobilis subsp. pomaceae lectotype strain ATCC 29192.</title>
        <authorList>
            <person name="Kouvelis V.N."/>
            <person name="Davenport K.W."/>
            <person name="Brettin T.S."/>
            <person name="Bruce D."/>
            <person name="Detter C."/>
            <person name="Han C.S."/>
            <person name="Nolan M."/>
            <person name="Tapia R."/>
            <person name="Damoulaki A."/>
            <person name="Kyrpides N.C."/>
            <person name="Typas M.A."/>
            <person name="Pappas K.M."/>
        </authorList>
    </citation>
    <scope>NUCLEOTIDE SEQUENCE [LARGE SCALE GENOMIC DNA]</scope>
    <source>
        <strain evidence="3">ATCC 29192 / DSM 22645 / JCM 10191 / CCUG 17912 / NBRC 13757 / NCIMB 11200 / NRRL B-4491 / Barker I</strain>
    </source>
</reference>
<dbReference type="EMBL" id="CP002865">
    <property type="protein sequence ID" value="AEI38245.1"/>
    <property type="molecule type" value="Genomic_DNA"/>
</dbReference>
<dbReference type="Pfam" id="PF02021">
    <property type="entry name" value="UPF0102"/>
    <property type="match status" value="1"/>
</dbReference>
<dbReference type="Gene3D" id="3.40.1350.10">
    <property type="match status" value="1"/>
</dbReference>
<dbReference type="InterPro" id="IPR003509">
    <property type="entry name" value="UPF0102_YraN-like"/>
</dbReference>
<dbReference type="PANTHER" id="PTHR34039">
    <property type="entry name" value="UPF0102 PROTEIN YRAN"/>
    <property type="match status" value="1"/>
</dbReference>
<organism evidence="2 3">
    <name type="scientific">Zymomonas mobilis subsp. pomaceae (strain ATCC 29192 / DSM 22645 / JCM 10191 / CCUG 17912 / NBRC 13757 / NCIMB 11200 / NRRL B-4491 / Barker I)</name>
    <dbReference type="NCBI Taxonomy" id="579138"/>
    <lineage>
        <taxon>Bacteria</taxon>
        <taxon>Pseudomonadati</taxon>
        <taxon>Pseudomonadota</taxon>
        <taxon>Alphaproteobacteria</taxon>
        <taxon>Sphingomonadales</taxon>
        <taxon>Zymomonadaceae</taxon>
        <taxon>Zymomonas</taxon>
    </lineage>
</organism>
<dbReference type="eggNOG" id="COG0792">
    <property type="taxonomic scope" value="Bacteria"/>
</dbReference>
<dbReference type="STRING" id="579138.Zymop_1355"/>
<dbReference type="GO" id="GO:0003676">
    <property type="term" value="F:nucleic acid binding"/>
    <property type="evidence" value="ECO:0007669"/>
    <property type="project" value="InterPro"/>
</dbReference>
<dbReference type="Proteomes" id="UP000000491">
    <property type="component" value="Chromosome"/>
</dbReference>
<sequence>MKQRQKAEKLGRMGELIALWWLRFHGWHIVKNGKRAKTKQGEIDIIARRGGILAFIEVKTRRSAQNLDDAIDKYRLRRVAAAVHSLAPRLMRPDESIRIDVILWCPWHWPHHIINVWYD</sequence>
<evidence type="ECO:0000313" key="3">
    <source>
        <dbReference type="Proteomes" id="UP000000491"/>
    </source>
</evidence>